<proteinExistence type="predicted"/>
<dbReference type="OrthoDB" id="268428at2759"/>
<comment type="caution">
    <text evidence="1">The sequence shown here is derived from an EMBL/GenBank/DDBJ whole genome shotgun (WGS) entry which is preliminary data.</text>
</comment>
<dbReference type="EMBL" id="JACGCI010000124">
    <property type="protein sequence ID" value="KAF6744267.1"/>
    <property type="molecule type" value="Genomic_DNA"/>
</dbReference>
<evidence type="ECO:0000313" key="1">
    <source>
        <dbReference type="EMBL" id="KAF6744267.1"/>
    </source>
</evidence>
<sequence>MKPPWSSWSCHLLMAHSGEPGTVQCAEYVERNIRLYQPCGHRVLRRGFAAHCSRGGWSDGLPDVGWLVGSKTCLNRSGESKEAVAFCVS</sequence>
<gene>
    <name evidence="1" type="ORF">DFP72DRAFT_83945</name>
</gene>
<keyword evidence="2" id="KW-1185">Reference proteome</keyword>
<reference evidence="1 2" key="1">
    <citation type="submission" date="2020-07" db="EMBL/GenBank/DDBJ databases">
        <title>Comparative genomics of pyrophilous fungi reveals a link between fire events and developmental genes.</title>
        <authorList>
            <consortium name="DOE Joint Genome Institute"/>
            <person name="Steindorff A.S."/>
            <person name="Carver A."/>
            <person name="Calhoun S."/>
            <person name="Stillman K."/>
            <person name="Liu H."/>
            <person name="Lipzen A."/>
            <person name="Pangilinan J."/>
            <person name="Labutti K."/>
            <person name="Bruns T.D."/>
            <person name="Grigoriev I.V."/>
        </authorList>
    </citation>
    <scope>NUCLEOTIDE SEQUENCE [LARGE SCALE GENOMIC DNA]</scope>
    <source>
        <strain evidence="1 2">CBS 144469</strain>
    </source>
</reference>
<dbReference type="Proteomes" id="UP000521943">
    <property type="component" value="Unassembled WGS sequence"/>
</dbReference>
<dbReference type="AlphaFoldDB" id="A0A8H6HDR3"/>
<name>A0A8H6HDR3_9AGAR</name>
<accession>A0A8H6HDR3</accession>
<organism evidence="1 2">
    <name type="scientific">Ephemerocybe angulata</name>
    <dbReference type="NCBI Taxonomy" id="980116"/>
    <lineage>
        <taxon>Eukaryota</taxon>
        <taxon>Fungi</taxon>
        <taxon>Dikarya</taxon>
        <taxon>Basidiomycota</taxon>
        <taxon>Agaricomycotina</taxon>
        <taxon>Agaricomycetes</taxon>
        <taxon>Agaricomycetidae</taxon>
        <taxon>Agaricales</taxon>
        <taxon>Agaricineae</taxon>
        <taxon>Psathyrellaceae</taxon>
        <taxon>Ephemerocybe</taxon>
    </lineage>
</organism>
<protein>
    <submittedName>
        <fullName evidence="1">Uncharacterized protein</fullName>
    </submittedName>
</protein>
<evidence type="ECO:0000313" key="2">
    <source>
        <dbReference type="Proteomes" id="UP000521943"/>
    </source>
</evidence>